<feature type="region of interest" description="Disordered" evidence="4">
    <location>
        <begin position="347"/>
        <end position="447"/>
    </location>
</feature>
<dbReference type="PANTHER" id="PTHR15635">
    <property type="entry name" value="COILED-COIL DOMAIN CONTAINING PROTEIN 9"/>
    <property type="match status" value="1"/>
</dbReference>
<evidence type="ECO:0000256" key="2">
    <source>
        <dbReference type="ARBA" id="ARBA00023054"/>
    </source>
</evidence>
<keyword evidence="2 3" id="KW-0175">Coiled coil</keyword>
<keyword evidence="1" id="KW-0597">Phosphoprotein</keyword>
<name>A0A2J7QYC1_9NEOP</name>
<feature type="compositionally biased region" description="Polar residues" evidence="4">
    <location>
        <begin position="77"/>
        <end position="88"/>
    </location>
</feature>
<dbReference type="InParanoid" id="A0A2J7QYC1"/>
<feature type="region of interest" description="Disordered" evidence="4">
    <location>
        <begin position="462"/>
        <end position="484"/>
    </location>
</feature>
<sequence>MARSKQEALLLEERIEKIRKKNEEIKRRHLEVEADKQNAAKLNALVQVTSPTVDWPIGGRSPPHSHGTSRAVHSEQRGPQQNTGSKSGSAECCTSGEQRDGPPRDSTSKFLVDKEQEYDRRHSQQQPQRRGRSGGWNRGAFTRDRGKRSSPQQGRGRDVHLPEYEAWRAERNRIDSDRISRQRTSEGHWRREWDNEKITQEEEDVRGTAKMSRSGGFHRSNTVSHPYDDHKVQIIQDRVRPGENSSSRLSRVSERGGRGHGMSQENRGNLRGKRYIRAQTSPIQDIREENAVAAHSERTVISTGESIKISVANSSPAPPVRSVRVNAPLVAGTGRVGPRQNLCISYSSQSEDEVPPRRVELRPCRTPSSHSKAPPDAGISNRAGAAALSKPPLPPAEMKQDPKPKRERPKRVEHGTKLRKQREKEEINTTEVSKRVDKKEEEEEETVTAVENCQREIELGGDDSWEDVTTSGNDSACEELSPHSNIDSTVDAKSAELNSGMLLNTEVEPEMVRNTQVKSEMTQNTEVNSELLQNTEMNSEMVQKTEVKSEMFQSTEEEPVMIQKSQLLQNMEAKCSILQNTEVKTGNLQNTEVKSGMDQDIETNRSMIQDTEVKSGIEANPDVIQNTEEKPRNLHNTEVKSGMDQDIGANPGMIQNIEVKSGNLHNTEVKSGMGQDIGANPGMIQNIEVKSGNLHNTEVKSGMGQDIGANPGMIQNIEVKSGNLHNTEVKSGTLRHKEEKMGMLQADGSHLNSESDNCIGVSKVTTNSKVRGTIMQEVAQETLMSERSTDFSEIKDVSEIYLDKTHSDILVKTKEGTMNETTELKEKESVQLVTHTEKGLEGEIETGSWNGCEHNEGQGKVDVIKTTGSGSLSDSVAAAIVPEEKQESNI</sequence>
<evidence type="ECO:0000313" key="6">
    <source>
        <dbReference type="Proteomes" id="UP000235965"/>
    </source>
</evidence>
<organism evidence="5 6">
    <name type="scientific">Cryptotermes secundus</name>
    <dbReference type="NCBI Taxonomy" id="105785"/>
    <lineage>
        <taxon>Eukaryota</taxon>
        <taxon>Metazoa</taxon>
        <taxon>Ecdysozoa</taxon>
        <taxon>Arthropoda</taxon>
        <taxon>Hexapoda</taxon>
        <taxon>Insecta</taxon>
        <taxon>Pterygota</taxon>
        <taxon>Neoptera</taxon>
        <taxon>Polyneoptera</taxon>
        <taxon>Dictyoptera</taxon>
        <taxon>Blattodea</taxon>
        <taxon>Blattoidea</taxon>
        <taxon>Termitoidae</taxon>
        <taxon>Kalotermitidae</taxon>
        <taxon>Cryptotermitinae</taxon>
        <taxon>Cryptotermes</taxon>
    </lineage>
</organism>
<feature type="coiled-coil region" evidence="3">
    <location>
        <begin position="1"/>
        <end position="40"/>
    </location>
</feature>
<accession>A0A2J7QYC1</accession>
<keyword evidence="6" id="KW-1185">Reference proteome</keyword>
<dbReference type="STRING" id="105785.A0A2J7QYC1"/>
<dbReference type="OrthoDB" id="8197543at2759"/>
<evidence type="ECO:0000256" key="3">
    <source>
        <dbReference type="SAM" id="Coils"/>
    </source>
</evidence>
<evidence type="ECO:0008006" key="7">
    <source>
        <dbReference type="Google" id="ProtNLM"/>
    </source>
</evidence>
<evidence type="ECO:0000313" key="5">
    <source>
        <dbReference type="EMBL" id="PNF33564.1"/>
    </source>
</evidence>
<feature type="region of interest" description="Disordered" evidence="4">
    <location>
        <begin position="240"/>
        <end position="267"/>
    </location>
</feature>
<dbReference type="InterPro" id="IPR029336">
    <property type="entry name" value="DUF4594"/>
</dbReference>
<reference evidence="5 6" key="1">
    <citation type="submission" date="2017-12" db="EMBL/GenBank/DDBJ databases">
        <title>Hemimetabolous genomes reveal molecular basis of termite eusociality.</title>
        <authorList>
            <person name="Harrison M.C."/>
            <person name="Jongepier E."/>
            <person name="Robertson H.M."/>
            <person name="Arning N."/>
            <person name="Bitard-Feildel T."/>
            <person name="Chao H."/>
            <person name="Childers C.P."/>
            <person name="Dinh H."/>
            <person name="Doddapaneni H."/>
            <person name="Dugan S."/>
            <person name="Gowin J."/>
            <person name="Greiner C."/>
            <person name="Han Y."/>
            <person name="Hu H."/>
            <person name="Hughes D.S.T."/>
            <person name="Huylmans A.-K."/>
            <person name="Kemena C."/>
            <person name="Kremer L.P.M."/>
            <person name="Lee S.L."/>
            <person name="Lopez-Ezquerra A."/>
            <person name="Mallet L."/>
            <person name="Monroy-Kuhn J.M."/>
            <person name="Moser A."/>
            <person name="Murali S.C."/>
            <person name="Muzny D.M."/>
            <person name="Otani S."/>
            <person name="Piulachs M.-D."/>
            <person name="Poelchau M."/>
            <person name="Qu J."/>
            <person name="Schaub F."/>
            <person name="Wada-Katsumata A."/>
            <person name="Worley K.C."/>
            <person name="Xie Q."/>
            <person name="Ylla G."/>
            <person name="Poulsen M."/>
            <person name="Gibbs R.A."/>
            <person name="Schal C."/>
            <person name="Richards S."/>
            <person name="Belles X."/>
            <person name="Korb J."/>
            <person name="Bornberg-Bauer E."/>
        </authorList>
    </citation>
    <scope>NUCLEOTIDE SEQUENCE [LARGE SCALE GENOMIC DNA]</scope>
    <source>
        <tissue evidence="5">Whole body</tissue>
    </source>
</reference>
<feature type="region of interest" description="Disordered" evidence="4">
    <location>
        <begin position="52"/>
        <end position="162"/>
    </location>
</feature>
<dbReference type="Pfam" id="PF15266">
    <property type="entry name" value="DUF4594"/>
    <property type="match status" value="1"/>
</dbReference>
<protein>
    <recommendedName>
        <fullName evidence="7">Coiled-coil domain-containing protein 9</fullName>
    </recommendedName>
</protein>
<proteinExistence type="predicted"/>
<evidence type="ECO:0000256" key="4">
    <source>
        <dbReference type="SAM" id="MobiDB-lite"/>
    </source>
</evidence>
<feature type="compositionally biased region" description="Basic and acidic residues" evidence="4">
    <location>
        <begin position="398"/>
        <end position="439"/>
    </location>
</feature>
<gene>
    <name evidence="5" type="ORF">B7P43_G16996</name>
</gene>
<dbReference type="Proteomes" id="UP000235965">
    <property type="component" value="Unassembled WGS sequence"/>
</dbReference>
<dbReference type="AlphaFoldDB" id="A0A2J7QYC1"/>
<evidence type="ECO:0000256" key="1">
    <source>
        <dbReference type="ARBA" id="ARBA00022553"/>
    </source>
</evidence>
<feature type="compositionally biased region" description="Basic and acidic residues" evidence="4">
    <location>
        <begin position="354"/>
        <end position="363"/>
    </location>
</feature>
<feature type="region of interest" description="Disordered" evidence="4">
    <location>
        <begin position="201"/>
        <end position="225"/>
    </location>
</feature>
<comment type="caution">
    <text evidence="5">The sequence shown here is derived from an EMBL/GenBank/DDBJ whole genome shotgun (WGS) entry which is preliminary data.</text>
</comment>
<dbReference type="EMBL" id="NEVH01009108">
    <property type="protein sequence ID" value="PNF33564.1"/>
    <property type="molecule type" value="Genomic_DNA"/>
</dbReference>
<dbReference type="PANTHER" id="PTHR15635:SF12">
    <property type="entry name" value="HABP4_PAI-RBP1 DOMAIN-CONTAINING PROTEIN"/>
    <property type="match status" value="1"/>
</dbReference>
<feature type="compositionally biased region" description="Basic and acidic residues" evidence="4">
    <location>
        <begin position="97"/>
        <end position="122"/>
    </location>
</feature>